<dbReference type="PANTHER" id="PTHR30137">
    <property type="entry name" value="LUCIFERASE-LIKE MONOOXYGENASE"/>
    <property type="match status" value="1"/>
</dbReference>
<dbReference type="SUPFAM" id="SSF51679">
    <property type="entry name" value="Bacterial luciferase-like"/>
    <property type="match status" value="1"/>
</dbReference>
<evidence type="ECO:0000313" key="2">
    <source>
        <dbReference type="EMBL" id="GCD32362.1"/>
    </source>
</evidence>
<evidence type="ECO:0000259" key="1">
    <source>
        <dbReference type="Pfam" id="PF00296"/>
    </source>
</evidence>
<sequence>MTKNLGFLSFGHYQPRHHLSAADSLTQGIEIAVGAEELGFDGAWVRVHHYQHQFASPWSFQGAMAARTQRFELGTAVIDMRYENPLLMAELSAAADLISGGRLQLGISRGSQDPALRGWESFGFHPSAGSNAADMAREHTDRFRAAIAGNPMAISDPAEAGVQVPLPIQPQSETLPQRIWWGSATRQSAQWASEQGMHLLSSTLLSEDTGVPFSELQAEQVRVFRAAWDRAGHRGAPRVAVVRSILPIVSDRDRSLFGPAALRAQENVGVLGGATSRFGKSFIGEPEAIIREIQQDHAVKEADTLLVTIPNTLGVQENLLILGNIAEHLAPAIHSLRAG</sequence>
<dbReference type="Pfam" id="PF00296">
    <property type="entry name" value="Bac_luciferase"/>
    <property type="match status" value="1"/>
</dbReference>
<dbReference type="InterPro" id="IPR050766">
    <property type="entry name" value="Bact_Lucif_Oxidored"/>
</dbReference>
<keyword evidence="2" id="KW-0560">Oxidoreductase</keyword>
<accession>A0A7U9PTN4</accession>
<dbReference type="OrthoDB" id="7903015at2"/>
<proteinExistence type="predicted"/>
<dbReference type="RefSeq" id="WP_125042836.1">
    <property type="nucleotide sequence ID" value="NZ_BHZC01000001.1"/>
</dbReference>
<reference evidence="2 3" key="1">
    <citation type="submission" date="2018-11" db="EMBL/GenBank/DDBJ databases">
        <title>Whole genome sequence of Streptomyces chrestomyceticus NBRC 13444(T).</title>
        <authorList>
            <person name="Komaki H."/>
            <person name="Tamura T."/>
        </authorList>
    </citation>
    <scope>NUCLEOTIDE SEQUENCE [LARGE SCALE GENOMIC DNA]</scope>
    <source>
        <strain evidence="2 3">NBRC 13444</strain>
    </source>
</reference>
<dbReference type="InterPro" id="IPR011251">
    <property type="entry name" value="Luciferase-like_dom"/>
</dbReference>
<protein>
    <submittedName>
        <fullName evidence="2">Alkanal monooxygenase</fullName>
    </submittedName>
</protein>
<dbReference type="PANTHER" id="PTHR30137:SF15">
    <property type="entry name" value="BLL6902 PROTEIN"/>
    <property type="match status" value="1"/>
</dbReference>
<dbReference type="AlphaFoldDB" id="A0A7U9PTN4"/>
<gene>
    <name evidence="2" type="ORF">OEIGOIKO_00074</name>
</gene>
<feature type="domain" description="Luciferase-like" evidence="1">
    <location>
        <begin position="9"/>
        <end position="253"/>
    </location>
</feature>
<dbReference type="Proteomes" id="UP000287830">
    <property type="component" value="Unassembled WGS sequence"/>
</dbReference>
<comment type="caution">
    <text evidence="2">The sequence shown here is derived from an EMBL/GenBank/DDBJ whole genome shotgun (WGS) entry which is preliminary data.</text>
</comment>
<evidence type="ECO:0000313" key="3">
    <source>
        <dbReference type="Proteomes" id="UP000287830"/>
    </source>
</evidence>
<dbReference type="GO" id="GO:0005829">
    <property type="term" value="C:cytosol"/>
    <property type="evidence" value="ECO:0007669"/>
    <property type="project" value="TreeGrafter"/>
</dbReference>
<dbReference type="GO" id="GO:0004497">
    <property type="term" value="F:monooxygenase activity"/>
    <property type="evidence" value="ECO:0007669"/>
    <property type="project" value="UniProtKB-KW"/>
</dbReference>
<keyword evidence="2" id="KW-0503">Monooxygenase</keyword>
<dbReference type="Gene3D" id="3.20.20.30">
    <property type="entry name" value="Luciferase-like domain"/>
    <property type="match status" value="1"/>
</dbReference>
<dbReference type="EMBL" id="BHZC01000001">
    <property type="protein sequence ID" value="GCD32362.1"/>
    <property type="molecule type" value="Genomic_DNA"/>
</dbReference>
<name>A0A7U9PTN4_9ACTN</name>
<dbReference type="GeneID" id="95619189"/>
<organism evidence="2 3">
    <name type="scientific">Streptomyces chrestomyceticus JCM 4735</name>
    <dbReference type="NCBI Taxonomy" id="1306181"/>
    <lineage>
        <taxon>Bacteria</taxon>
        <taxon>Bacillati</taxon>
        <taxon>Actinomycetota</taxon>
        <taxon>Actinomycetes</taxon>
        <taxon>Kitasatosporales</taxon>
        <taxon>Streptomycetaceae</taxon>
        <taxon>Streptomyces</taxon>
    </lineage>
</organism>
<dbReference type="InterPro" id="IPR036661">
    <property type="entry name" value="Luciferase-like_sf"/>
</dbReference>
<dbReference type="GO" id="GO:0016705">
    <property type="term" value="F:oxidoreductase activity, acting on paired donors, with incorporation or reduction of molecular oxygen"/>
    <property type="evidence" value="ECO:0007669"/>
    <property type="project" value="InterPro"/>
</dbReference>